<sequence>MGQVLSVFGWFLSVVFKNLSNVVIGSPGFSVEEGQAKRALADRGAPVPQTRQAFALVIGIDKYKFVSPNQDLHGAVKDADNFKNYLISDRGVPEANIINLRNEEATRYAIIEGFRKLQDDSRIIPGEGAIIIYFAGHGAGKGKVEGIPDRTLSRLILDLSNAKGNNITLILDCCHAAGMNRGSSLRSRALNLKSVQDLSPTCDEHIYSQGSRTRSVQDGKSGFSASYFPSHVLLAACKRTQTAWEDGNNGIFTAALLKSLRNVASSDLPPTYDSLMKSLPLMRDNQTPHWDGNVHRLIFESWQDPAGSCMIPCSRGEVGSPWPSDLVLHAGSLHGITVDSTFEIFRSASRYPNAKYLLATLKVKEVKKSISCFTPFDTAVFASQSEPNLLWFARLRKAASVKLSIYCNDPDVRCRILADDFESRLMVDVIDAENAHAADLCLTVEEQNVRFSQGKSASGKIPRLSSQDPTQSPFTIHSLAEIRAFINRYALFTPRLNVKSPGPIEKFVHIEMNKLVQDDDCCWKSKCEVVPENSELAEFAVDISRSKKFSDPYGFTVHNKCGADLYTYLLYFDASTCEIGTFCTTRCLLKLTSFGIQTVAWYSSQQGPAKEAVDACLVKDSKLTLGHGRSGMAPIIFKIPDGQDVDICYIKILVTTKAVDIQPIVQYYRAPPDVKPRGAMLMPNHLVNGSDVKWASKTMTIKLKYAQSAKEDTLAKFS</sequence>
<dbReference type="PANTHER" id="PTHR48104:SF30">
    <property type="entry name" value="METACASPASE-1"/>
    <property type="match status" value="1"/>
</dbReference>
<dbReference type="Proteomes" id="UP001175226">
    <property type="component" value="Unassembled WGS sequence"/>
</dbReference>
<evidence type="ECO:0000259" key="3">
    <source>
        <dbReference type="Pfam" id="PF00656"/>
    </source>
</evidence>
<organism evidence="4 5">
    <name type="scientific">Armillaria borealis</name>
    <dbReference type="NCBI Taxonomy" id="47425"/>
    <lineage>
        <taxon>Eukaryota</taxon>
        <taxon>Fungi</taxon>
        <taxon>Dikarya</taxon>
        <taxon>Basidiomycota</taxon>
        <taxon>Agaricomycotina</taxon>
        <taxon>Agaricomycetes</taxon>
        <taxon>Agaricomycetidae</taxon>
        <taxon>Agaricales</taxon>
        <taxon>Marasmiineae</taxon>
        <taxon>Physalacriaceae</taxon>
        <taxon>Armillaria</taxon>
    </lineage>
</organism>
<keyword evidence="5" id="KW-1185">Reference proteome</keyword>
<dbReference type="InterPro" id="IPR050452">
    <property type="entry name" value="Metacaspase"/>
</dbReference>
<proteinExistence type="inferred from homology"/>
<comment type="similarity">
    <text evidence="1">Belongs to the peptidase C14B family.</text>
</comment>
<dbReference type="PANTHER" id="PTHR48104">
    <property type="entry name" value="METACASPASE-4"/>
    <property type="match status" value="1"/>
</dbReference>
<dbReference type="Pfam" id="PF00656">
    <property type="entry name" value="Peptidase_C14"/>
    <property type="match status" value="1"/>
</dbReference>
<dbReference type="GO" id="GO:0005737">
    <property type="term" value="C:cytoplasm"/>
    <property type="evidence" value="ECO:0007669"/>
    <property type="project" value="TreeGrafter"/>
</dbReference>
<feature type="domain" description="Peptidase C14 caspase" evidence="3">
    <location>
        <begin position="54"/>
        <end position="276"/>
    </location>
</feature>
<evidence type="ECO:0000256" key="1">
    <source>
        <dbReference type="ARBA" id="ARBA00009005"/>
    </source>
</evidence>
<dbReference type="Gene3D" id="3.40.50.1460">
    <property type="match status" value="1"/>
</dbReference>
<dbReference type="GO" id="GO:0006508">
    <property type="term" value="P:proteolysis"/>
    <property type="evidence" value="ECO:0007669"/>
    <property type="project" value="InterPro"/>
</dbReference>
<dbReference type="EMBL" id="JAUEPT010000015">
    <property type="protein sequence ID" value="KAK0445831.1"/>
    <property type="molecule type" value="Genomic_DNA"/>
</dbReference>
<dbReference type="GO" id="GO:0004197">
    <property type="term" value="F:cysteine-type endopeptidase activity"/>
    <property type="evidence" value="ECO:0007669"/>
    <property type="project" value="InterPro"/>
</dbReference>
<protein>
    <submittedName>
        <fullName evidence="4">Caspase domain-containing protein</fullName>
    </submittedName>
</protein>
<feature type="signal peptide" evidence="2">
    <location>
        <begin position="1"/>
        <end position="25"/>
    </location>
</feature>
<dbReference type="AlphaFoldDB" id="A0AA39MSV4"/>
<evidence type="ECO:0000256" key="2">
    <source>
        <dbReference type="SAM" id="SignalP"/>
    </source>
</evidence>
<evidence type="ECO:0000313" key="5">
    <source>
        <dbReference type="Proteomes" id="UP001175226"/>
    </source>
</evidence>
<comment type="caution">
    <text evidence="4">The sequence shown here is derived from an EMBL/GenBank/DDBJ whole genome shotgun (WGS) entry which is preliminary data.</text>
</comment>
<name>A0AA39MSV4_9AGAR</name>
<gene>
    <name evidence="4" type="ORF">EV421DRAFT_2018083</name>
</gene>
<feature type="chain" id="PRO_5041243549" evidence="2">
    <location>
        <begin position="26"/>
        <end position="718"/>
    </location>
</feature>
<reference evidence="4" key="1">
    <citation type="submission" date="2023-06" db="EMBL/GenBank/DDBJ databases">
        <authorList>
            <consortium name="Lawrence Berkeley National Laboratory"/>
            <person name="Ahrendt S."/>
            <person name="Sahu N."/>
            <person name="Indic B."/>
            <person name="Wong-Bajracharya J."/>
            <person name="Merenyi Z."/>
            <person name="Ke H.-M."/>
            <person name="Monk M."/>
            <person name="Kocsube S."/>
            <person name="Drula E."/>
            <person name="Lipzen A."/>
            <person name="Balint B."/>
            <person name="Henrissat B."/>
            <person name="Andreopoulos B."/>
            <person name="Martin F.M."/>
            <person name="Harder C.B."/>
            <person name="Rigling D."/>
            <person name="Ford K.L."/>
            <person name="Foster G.D."/>
            <person name="Pangilinan J."/>
            <person name="Papanicolaou A."/>
            <person name="Barry K."/>
            <person name="LaButti K."/>
            <person name="Viragh M."/>
            <person name="Koriabine M."/>
            <person name="Yan M."/>
            <person name="Riley R."/>
            <person name="Champramary S."/>
            <person name="Plett K.L."/>
            <person name="Tsai I.J."/>
            <person name="Slot J."/>
            <person name="Sipos G."/>
            <person name="Plett J."/>
            <person name="Nagy L.G."/>
            <person name="Grigoriev I.V."/>
        </authorList>
    </citation>
    <scope>NUCLEOTIDE SEQUENCE</scope>
    <source>
        <strain evidence="4">FPL87.14</strain>
    </source>
</reference>
<accession>A0AA39MSV4</accession>
<keyword evidence="2" id="KW-0732">Signal</keyword>
<dbReference type="InterPro" id="IPR011600">
    <property type="entry name" value="Pept_C14_caspase"/>
</dbReference>
<evidence type="ECO:0000313" key="4">
    <source>
        <dbReference type="EMBL" id="KAK0445831.1"/>
    </source>
</evidence>